<proteinExistence type="predicted"/>
<dbReference type="Proteomes" id="UP000467428">
    <property type="component" value="Chromosome"/>
</dbReference>
<geneLocation type="plasmid" evidence="4">
    <name>pjcm18538 dna</name>
</geneLocation>
<keyword evidence="1" id="KW-0812">Transmembrane</keyword>
<feature type="transmembrane region" description="Helical" evidence="1">
    <location>
        <begin position="256"/>
        <end position="280"/>
    </location>
</feature>
<dbReference type="RefSeq" id="WP_163919299.1">
    <property type="nucleotide sequence ID" value="NZ_AP022593.1"/>
</dbReference>
<feature type="signal peptide" evidence="2">
    <location>
        <begin position="1"/>
        <end position="18"/>
    </location>
</feature>
<protein>
    <submittedName>
        <fullName evidence="3">Uncharacterized protein</fullName>
    </submittedName>
</protein>
<organism evidence="3 4">
    <name type="scientific">Mycolicibacterium arabiense</name>
    <dbReference type="NCBI Taxonomy" id="1286181"/>
    <lineage>
        <taxon>Bacteria</taxon>
        <taxon>Bacillati</taxon>
        <taxon>Actinomycetota</taxon>
        <taxon>Actinomycetes</taxon>
        <taxon>Mycobacteriales</taxon>
        <taxon>Mycobacteriaceae</taxon>
        <taxon>Mycolicibacterium</taxon>
    </lineage>
</organism>
<keyword evidence="1" id="KW-0472">Membrane</keyword>
<feature type="transmembrane region" description="Helical" evidence="1">
    <location>
        <begin position="169"/>
        <end position="190"/>
    </location>
</feature>
<evidence type="ECO:0000256" key="2">
    <source>
        <dbReference type="SAM" id="SignalP"/>
    </source>
</evidence>
<name>A0A7I7RZS2_9MYCO</name>
<keyword evidence="1" id="KW-1133">Transmembrane helix</keyword>
<evidence type="ECO:0000313" key="3">
    <source>
        <dbReference type="EMBL" id="BBY49711.1"/>
    </source>
</evidence>
<feature type="transmembrane region" description="Helical" evidence="1">
    <location>
        <begin position="202"/>
        <end position="220"/>
    </location>
</feature>
<keyword evidence="4" id="KW-1185">Reference proteome</keyword>
<sequence>MRFVATLLAWLVTTVALAIAVASGWAQHTIVDRDGYADFAASAARDPQLQQAMASLLTTEIVSFAADEGYGDLNPVLVSSVTTLYTQNAGFPGQFAQANRIAHGFLFTDTVQRDQQSGDRWLVDIAPMLTDPSLRESLGNLNLEVPETLNVPVTVPESSGLRPGQLRPLATWGPFVSIGAAVLTAVFALLTLASARSRGKAIGALGVSALVVGAAGWAGIEVGRTYVDDALAKTQGDVRALAETMFGHAVDSLHQWLNLTLAAGAALVLLGVFVAMFGGMRKRTVSEPVR</sequence>
<accession>A0A7I7RZS2</accession>
<reference evidence="3 4" key="1">
    <citation type="journal article" date="2019" name="Emerg. Microbes Infect.">
        <title>Comprehensive subspecies identification of 175 nontuberculous mycobacteria species based on 7547 genomic profiles.</title>
        <authorList>
            <person name="Matsumoto Y."/>
            <person name="Kinjo T."/>
            <person name="Motooka D."/>
            <person name="Nabeya D."/>
            <person name="Jung N."/>
            <person name="Uechi K."/>
            <person name="Horii T."/>
            <person name="Iida T."/>
            <person name="Fujita J."/>
            <person name="Nakamura S."/>
        </authorList>
    </citation>
    <scope>NUCLEOTIDE SEQUENCE [LARGE SCALE GENOMIC DNA]</scope>
    <source>
        <strain evidence="3 4">JCM 18538</strain>
    </source>
</reference>
<dbReference type="KEGG" id="marz:MARA_31790"/>
<evidence type="ECO:0000313" key="4">
    <source>
        <dbReference type="Proteomes" id="UP000467428"/>
    </source>
</evidence>
<dbReference type="EMBL" id="AP022593">
    <property type="protein sequence ID" value="BBY49711.1"/>
    <property type="molecule type" value="Genomic_DNA"/>
</dbReference>
<gene>
    <name evidence="3" type="ORF">MARA_31790</name>
</gene>
<dbReference type="AlphaFoldDB" id="A0A7I7RZS2"/>
<evidence type="ECO:0000256" key="1">
    <source>
        <dbReference type="SAM" id="Phobius"/>
    </source>
</evidence>
<keyword evidence="2" id="KW-0732">Signal</keyword>
<feature type="chain" id="PRO_5029456401" evidence="2">
    <location>
        <begin position="19"/>
        <end position="290"/>
    </location>
</feature>